<reference evidence="2" key="1">
    <citation type="submission" date="2020-08" db="EMBL/GenBank/DDBJ databases">
        <title>Multicomponent nature underlies the extraordinary mechanical properties of spider dragline silk.</title>
        <authorList>
            <person name="Kono N."/>
            <person name="Nakamura H."/>
            <person name="Mori M."/>
            <person name="Yoshida Y."/>
            <person name="Ohtoshi R."/>
            <person name="Malay A.D."/>
            <person name="Moran D.A.P."/>
            <person name="Tomita M."/>
            <person name="Numata K."/>
            <person name="Arakawa K."/>
        </authorList>
    </citation>
    <scope>NUCLEOTIDE SEQUENCE</scope>
</reference>
<dbReference type="OrthoDB" id="10601795at2759"/>
<protein>
    <submittedName>
        <fullName evidence="2">Uncharacterized protein</fullName>
    </submittedName>
</protein>
<feature type="compositionally biased region" description="Basic and acidic residues" evidence="1">
    <location>
        <begin position="26"/>
        <end position="36"/>
    </location>
</feature>
<keyword evidence="3" id="KW-1185">Reference proteome</keyword>
<dbReference type="AlphaFoldDB" id="A0A8X6QNL4"/>
<name>A0A8X6QNL4_NEPPI</name>
<feature type="region of interest" description="Disordered" evidence="1">
    <location>
        <begin position="24"/>
        <end position="54"/>
    </location>
</feature>
<proteinExistence type="predicted"/>
<evidence type="ECO:0000313" key="3">
    <source>
        <dbReference type="Proteomes" id="UP000887013"/>
    </source>
</evidence>
<comment type="caution">
    <text evidence="2">The sequence shown here is derived from an EMBL/GenBank/DDBJ whole genome shotgun (WGS) entry which is preliminary data.</text>
</comment>
<accession>A0A8X6QNL4</accession>
<gene>
    <name evidence="2" type="ORF">NPIL_585001</name>
</gene>
<dbReference type="Proteomes" id="UP000887013">
    <property type="component" value="Unassembled WGS sequence"/>
</dbReference>
<evidence type="ECO:0000313" key="2">
    <source>
        <dbReference type="EMBL" id="GFU24041.1"/>
    </source>
</evidence>
<organism evidence="2 3">
    <name type="scientific">Nephila pilipes</name>
    <name type="common">Giant wood spider</name>
    <name type="synonym">Nephila maculata</name>
    <dbReference type="NCBI Taxonomy" id="299642"/>
    <lineage>
        <taxon>Eukaryota</taxon>
        <taxon>Metazoa</taxon>
        <taxon>Ecdysozoa</taxon>
        <taxon>Arthropoda</taxon>
        <taxon>Chelicerata</taxon>
        <taxon>Arachnida</taxon>
        <taxon>Araneae</taxon>
        <taxon>Araneomorphae</taxon>
        <taxon>Entelegynae</taxon>
        <taxon>Araneoidea</taxon>
        <taxon>Nephilidae</taxon>
        <taxon>Nephila</taxon>
    </lineage>
</organism>
<dbReference type="EMBL" id="BMAW01128110">
    <property type="protein sequence ID" value="GFU24041.1"/>
    <property type="molecule type" value="Genomic_DNA"/>
</dbReference>
<evidence type="ECO:0000256" key="1">
    <source>
        <dbReference type="SAM" id="MobiDB-lite"/>
    </source>
</evidence>
<sequence>MCDKKHPTYPLVWHMGMQNIAQTDVGGKKEMRERDGYAGGGTIKKKGGGDANSWEERMRRSSRACRCVCRCVRRIVLSTLTLIVLQNRTYLINVLETVNAALINCD</sequence>